<organism evidence="5 6">
    <name type="scientific">Triplophysa tibetana</name>
    <dbReference type="NCBI Taxonomy" id="1572043"/>
    <lineage>
        <taxon>Eukaryota</taxon>
        <taxon>Metazoa</taxon>
        <taxon>Chordata</taxon>
        <taxon>Craniata</taxon>
        <taxon>Vertebrata</taxon>
        <taxon>Euteleostomi</taxon>
        <taxon>Actinopterygii</taxon>
        <taxon>Neopterygii</taxon>
        <taxon>Teleostei</taxon>
        <taxon>Ostariophysi</taxon>
        <taxon>Cypriniformes</taxon>
        <taxon>Nemacheilidae</taxon>
        <taxon>Triplophysa</taxon>
    </lineage>
</organism>
<comment type="caution">
    <text evidence="5">The sequence shown here is derived from an EMBL/GenBank/DDBJ whole genome shotgun (WGS) entry which is preliminary data.</text>
</comment>
<dbReference type="GO" id="GO:0016491">
    <property type="term" value="F:oxidoreductase activity"/>
    <property type="evidence" value="ECO:0007669"/>
    <property type="project" value="UniProtKB-KW"/>
</dbReference>
<dbReference type="PRINTS" id="PR00080">
    <property type="entry name" value="SDRFAMILY"/>
</dbReference>
<evidence type="ECO:0000256" key="4">
    <source>
        <dbReference type="SAM" id="Phobius"/>
    </source>
</evidence>
<dbReference type="SUPFAM" id="SSF51735">
    <property type="entry name" value="NAD(P)-binding Rossmann-fold domains"/>
    <property type="match status" value="1"/>
</dbReference>
<dbReference type="PANTHER" id="PTHR43157">
    <property type="entry name" value="PHOSPHATIDYLINOSITOL-GLYCAN BIOSYNTHESIS CLASS F PROTEIN-RELATED"/>
    <property type="match status" value="1"/>
</dbReference>
<evidence type="ECO:0000313" key="6">
    <source>
        <dbReference type="Proteomes" id="UP000324632"/>
    </source>
</evidence>
<dbReference type="PRINTS" id="PR00081">
    <property type="entry name" value="GDHRDH"/>
</dbReference>
<dbReference type="EMBL" id="SOYY01000010">
    <property type="protein sequence ID" value="KAA0715367.1"/>
    <property type="molecule type" value="Genomic_DNA"/>
</dbReference>
<reference evidence="5 6" key="1">
    <citation type="journal article" date="2019" name="Mol. Ecol. Resour.">
        <title>Chromosome-level genome assembly of Triplophysa tibetana, a fish adapted to the harsh high-altitude environment of the Tibetan Plateau.</title>
        <authorList>
            <person name="Yang X."/>
            <person name="Liu H."/>
            <person name="Ma Z."/>
            <person name="Zou Y."/>
            <person name="Zou M."/>
            <person name="Mao Y."/>
            <person name="Li X."/>
            <person name="Wang H."/>
            <person name="Chen T."/>
            <person name="Wang W."/>
            <person name="Yang R."/>
        </authorList>
    </citation>
    <scope>NUCLEOTIDE SEQUENCE [LARGE SCALE GENOMIC DNA]</scope>
    <source>
        <strain evidence="5">TTIB1903HZAU</strain>
        <tissue evidence="5">Muscle</tissue>
    </source>
</reference>
<proteinExistence type="inferred from homology"/>
<dbReference type="InterPro" id="IPR002347">
    <property type="entry name" value="SDR_fam"/>
</dbReference>
<dbReference type="PANTHER" id="PTHR43157:SF31">
    <property type="entry name" value="PHOSPHATIDYLINOSITOL-GLYCAN BIOSYNTHESIS CLASS F PROTEIN"/>
    <property type="match status" value="1"/>
</dbReference>
<dbReference type="InterPro" id="IPR036291">
    <property type="entry name" value="NAD(P)-bd_dom_sf"/>
</dbReference>
<dbReference type="AlphaFoldDB" id="A0A5A9P3V3"/>
<keyword evidence="2" id="KW-0560">Oxidoreductase</keyword>
<keyword evidence="4" id="KW-0472">Membrane</keyword>
<gene>
    <name evidence="5" type="ORF">E1301_Tti024047</name>
</gene>
<evidence type="ECO:0000256" key="3">
    <source>
        <dbReference type="RuleBase" id="RU000363"/>
    </source>
</evidence>
<comment type="similarity">
    <text evidence="1 3">Belongs to the short-chain dehydrogenases/reductases (SDR) family.</text>
</comment>
<dbReference type="Proteomes" id="UP000324632">
    <property type="component" value="Chromosome 10"/>
</dbReference>
<protein>
    <submittedName>
        <fullName evidence="5">Dehydrogenase/reductase SDR family member on chromosome X</fullName>
    </submittedName>
</protein>
<dbReference type="Pfam" id="PF00106">
    <property type="entry name" value="adh_short"/>
    <property type="match status" value="1"/>
</dbReference>
<keyword evidence="4" id="KW-1133">Transmembrane helix</keyword>
<evidence type="ECO:0000313" key="5">
    <source>
        <dbReference type="EMBL" id="KAA0715367.1"/>
    </source>
</evidence>
<sequence>MWIVSRVIPVLKLYFIGLKVLLYQLWNTRFLLPVLANQNGRVAIVTGGARGLGYETVRQLVNLGMFVIIAHFIRSVNEVQLMNDVTDPAANQSVSLLSASRNEEEALCAVKKICEENSEAQVDFEFLDVSCLRSVREFVRRFKDRGRPLHVLINNAGVMLLPEGRTPDGFETHFATNYLGHFLLTRLLLETLVHSGKDESYSRILNISSSAHHAADLRLHDLQNVRCHSAHEAYSCSKLAQVMFTYHLCDELESSGAPVTVNAVDPGVVNTRLYSHLCCLTRYTHRLIAHFLFKTPVDGAATAVYSALSPHLERVSGCYLHEGRCVESSSNSYDKDVQTRLWQNTCDLLNLQHSLELHAHITPELK</sequence>
<evidence type="ECO:0000256" key="2">
    <source>
        <dbReference type="ARBA" id="ARBA00023002"/>
    </source>
</evidence>
<feature type="transmembrane region" description="Helical" evidence="4">
    <location>
        <begin position="7"/>
        <end position="26"/>
    </location>
</feature>
<dbReference type="Gene3D" id="3.40.50.720">
    <property type="entry name" value="NAD(P)-binding Rossmann-like Domain"/>
    <property type="match status" value="1"/>
</dbReference>
<keyword evidence="4" id="KW-0812">Transmembrane</keyword>
<keyword evidence="6" id="KW-1185">Reference proteome</keyword>
<evidence type="ECO:0000256" key="1">
    <source>
        <dbReference type="ARBA" id="ARBA00006484"/>
    </source>
</evidence>
<accession>A0A5A9P3V3</accession>
<name>A0A5A9P3V3_9TELE</name>